<gene>
    <name evidence="4" type="ORF">dnm_045810</name>
</gene>
<dbReference type="GO" id="GO:0005524">
    <property type="term" value="F:ATP binding"/>
    <property type="evidence" value="ECO:0007669"/>
    <property type="project" value="UniProtKB-KW"/>
</dbReference>
<dbReference type="PRINTS" id="PR00301">
    <property type="entry name" value="HEATSHOCK70"/>
</dbReference>
<proteinExistence type="inferred from homology"/>
<dbReference type="Proteomes" id="UP000663722">
    <property type="component" value="Chromosome"/>
</dbReference>
<keyword evidence="2" id="KW-0547">Nucleotide-binding</keyword>
<dbReference type="GO" id="GO:0140662">
    <property type="term" value="F:ATP-dependent protein folding chaperone"/>
    <property type="evidence" value="ECO:0007669"/>
    <property type="project" value="InterPro"/>
</dbReference>
<dbReference type="PANTHER" id="PTHR19375">
    <property type="entry name" value="HEAT SHOCK PROTEIN 70KDA"/>
    <property type="match status" value="1"/>
</dbReference>
<comment type="similarity">
    <text evidence="1">Belongs to the heat shock protein 70 family.</text>
</comment>
<dbReference type="AlphaFoldDB" id="A0A975BN66"/>
<dbReference type="PROSITE" id="PS00297">
    <property type="entry name" value="HSP70_1"/>
    <property type="match status" value="1"/>
</dbReference>
<evidence type="ECO:0000256" key="1">
    <source>
        <dbReference type="ARBA" id="ARBA00007381"/>
    </source>
</evidence>
<dbReference type="KEGG" id="dmm:dnm_045810"/>
<accession>A0A975BN66</accession>
<dbReference type="InterPro" id="IPR043129">
    <property type="entry name" value="ATPase_NBD"/>
</dbReference>
<dbReference type="Gene3D" id="3.90.640.10">
    <property type="entry name" value="Actin, Chain A, domain 4"/>
    <property type="match status" value="1"/>
</dbReference>
<dbReference type="InterPro" id="IPR018181">
    <property type="entry name" value="Heat_shock_70_CS"/>
</dbReference>
<keyword evidence="5" id="KW-1185">Reference proteome</keyword>
<dbReference type="CDD" id="cd24029">
    <property type="entry name" value="ASKHA_NBD_HSP70_DnaK_HscA_HscC"/>
    <property type="match status" value="1"/>
</dbReference>
<dbReference type="RefSeq" id="WP_207683254.1">
    <property type="nucleotide sequence ID" value="NZ_CP061800.1"/>
</dbReference>
<name>A0A975BN66_9BACT</name>
<keyword evidence="3" id="KW-0067">ATP-binding</keyword>
<evidence type="ECO:0000313" key="4">
    <source>
        <dbReference type="EMBL" id="QTA88535.1"/>
    </source>
</evidence>
<sequence length="858" mass="96487">MARTKIDYGIDLGTTNSAISLMENGEIRIIKSDKYQKDTTPSCVQFNKKKAVFVGDDALNRYRYEALKAFKAFTRSGSDSTEAKINTFIEFKRTMGTDKSYPSEYMNQSFASEELSAEVLKKLKSYLKNENITAAIITVPAKFRQNQIDATQRAATLAGFNYFELLQEPIAASLAYGIDAKDMDGHWLVFDLGGGTFDAALMKVEEGVMKVADTEGDNHLGGKNIDYAIVDKLLIPYLKENYTTDNILSDERGRTLLRDALKWIAEETKIVLSAEDQFEIYTDEPLGEDDNGEDMELDLTVTLDDYENAARPIFQRAIDISVRLLENNKLKGSDLKTVVLVGGPTLSQTLRNMLTDSLFADNDNKDSQIFSFLSSATDPMTAVAKGAALFASTRDIPLNLQKRDRTKIQLTLKFPETTVETEENIGIRIERSRTTGQIPKKIFAEIIRNDQAWSGGKVEIQNDAEIVPIILNTGKTNGFAITLSDEQGNIYPCEPSQFTIIQGLKAATPTLPFALCIDAYDTQKGKQTLQAMSGLDKNQSLPAKGQGIFKTQKKIHAGNKQDVIRIPIYEGDPGTQAIHNNQVHEVLITGEDLPEDLPEDMDAELMLEIDSSRRMKLSAYFPYIDETYEIDLPDNTTKDYDADVLENEIQKARQHTAKLENISPGTCGKSGNELNELAGLLKNAREDQDTKTQVKERLSEVLKDLDKTEEEGEWQKTEQKLTNALKKIAVTCQRYGNENTTQLVNQYQEQAHTIIRERNVKLANALTEEIRASDFALVSQDIGLWISYIRRFDEEFDKYHWKDRVAARQLISEAKQIIMKNPSKTKLQHIVKQLSGILSEADKPLTDTIDKELLRTKR</sequence>
<evidence type="ECO:0000313" key="5">
    <source>
        <dbReference type="Proteomes" id="UP000663722"/>
    </source>
</evidence>
<dbReference type="Gene3D" id="3.30.420.40">
    <property type="match status" value="2"/>
</dbReference>
<dbReference type="SUPFAM" id="SSF53067">
    <property type="entry name" value="Actin-like ATPase domain"/>
    <property type="match status" value="2"/>
</dbReference>
<evidence type="ECO:0000256" key="2">
    <source>
        <dbReference type="ARBA" id="ARBA00022741"/>
    </source>
</evidence>
<protein>
    <submittedName>
        <fullName evidence="4">Chaperone protein DnaK-like domain-containing protein</fullName>
    </submittedName>
</protein>
<dbReference type="Pfam" id="PF00012">
    <property type="entry name" value="HSP70"/>
    <property type="match status" value="1"/>
</dbReference>
<evidence type="ECO:0000256" key="3">
    <source>
        <dbReference type="ARBA" id="ARBA00022840"/>
    </source>
</evidence>
<dbReference type="EMBL" id="CP061800">
    <property type="protein sequence ID" value="QTA88535.1"/>
    <property type="molecule type" value="Genomic_DNA"/>
</dbReference>
<dbReference type="InterPro" id="IPR013126">
    <property type="entry name" value="Hsp_70_fam"/>
</dbReference>
<organism evidence="4 5">
    <name type="scientific">Desulfonema magnum</name>
    <dbReference type="NCBI Taxonomy" id="45655"/>
    <lineage>
        <taxon>Bacteria</taxon>
        <taxon>Pseudomonadati</taxon>
        <taxon>Thermodesulfobacteriota</taxon>
        <taxon>Desulfobacteria</taxon>
        <taxon>Desulfobacterales</taxon>
        <taxon>Desulfococcaceae</taxon>
        <taxon>Desulfonema</taxon>
    </lineage>
</organism>
<reference evidence="4" key="1">
    <citation type="journal article" date="2021" name="Microb. Physiol.">
        <title>Proteogenomic Insights into the Physiology of Marine, Sulfate-Reducing, Filamentous Desulfonema limicola and Desulfonema magnum.</title>
        <authorList>
            <person name="Schnaars V."/>
            <person name="Wohlbrand L."/>
            <person name="Scheve S."/>
            <person name="Hinrichs C."/>
            <person name="Reinhardt R."/>
            <person name="Rabus R."/>
        </authorList>
    </citation>
    <scope>NUCLEOTIDE SEQUENCE</scope>
    <source>
        <strain evidence="4">4be13</strain>
    </source>
</reference>